<comment type="subcellular location">
    <subcellularLocation>
        <location evidence="1">Secreted</location>
    </subcellularLocation>
</comment>
<dbReference type="GO" id="GO:0005576">
    <property type="term" value="C:extracellular region"/>
    <property type="evidence" value="ECO:0007669"/>
    <property type="project" value="UniProtKB-SubCell"/>
</dbReference>
<dbReference type="OrthoDB" id="10461953at2759"/>
<evidence type="ECO:0000313" key="8">
    <source>
        <dbReference type="EMBL" id="CAF0846063.1"/>
    </source>
</evidence>
<feature type="disulfide bond" evidence="5">
    <location>
        <begin position="164"/>
        <end position="218"/>
    </location>
</feature>
<dbReference type="InterPro" id="IPR029034">
    <property type="entry name" value="Cystine-knot_cytokine"/>
</dbReference>
<dbReference type="Proteomes" id="UP000663879">
    <property type="component" value="Unassembled WGS sequence"/>
</dbReference>
<keyword evidence="4 5" id="KW-1015">Disulfide bond</keyword>
<feature type="domain" description="CTCK" evidence="7">
    <location>
        <begin position="140"/>
        <end position="225"/>
    </location>
</feature>
<dbReference type="Gene3D" id="2.10.90.10">
    <property type="entry name" value="Cystine-knot cytokines"/>
    <property type="match status" value="1"/>
</dbReference>
<protein>
    <recommendedName>
        <fullName evidence="7">CTCK domain-containing protein</fullName>
    </recommendedName>
</protein>
<feature type="disulfide bond" evidence="5">
    <location>
        <begin position="168"/>
        <end position="220"/>
    </location>
</feature>
<feature type="chain" id="PRO_5032526753" description="CTCK domain-containing protein" evidence="6">
    <location>
        <begin position="22"/>
        <end position="233"/>
    </location>
</feature>
<organism evidence="8 9">
    <name type="scientific">Brachionus calyciflorus</name>
    <dbReference type="NCBI Taxonomy" id="104777"/>
    <lineage>
        <taxon>Eukaryota</taxon>
        <taxon>Metazoa</taxon>
        <taxon>Spiralia</taxon>
        <taxon>Gnathifera</taxon>
        <taxon>Rotifera</taxon>
        <taxon>Eurotatoria</taxon>
        <taxon>Monogononta</taxon>
        <taxon>Pseudotrocha</taxon>
        <taxon>Ploima</taxon>
        <taxon>Brachionidae</taxon>
        <taxon>Brachionus</taxon>
    </lineage>
</organism>
<sequence>MYKINIIWFLATLMTLDDLHCFLHEFNRKTLNTNQIDNDYEYIIPKNSKENHLVFSLNKNENFKLKYRSKEYFYDVYKMRFEDSDKDDFVSDENQQKQLNIEKKSDGKKNRLKDFLKKTEKNDDERVNEQPNQNLAFGQCSLAPFQMTLNLENCGRITFNTTACFGLCKSSEQIITNTKLKKRSCWACKPHKFVNVKYEIRCLDNSNSIFTLKAISECSCFKYSETILPLDIK</sequence>
<gene>
    <name evidence="8" type="ORF">OXX778_LOCUS8706</name>
</gene>
<keyword evidence="9" id="KW-1185">Reference proteome</keyword>
<evidence type="ECO:0000256" key="2">
    <source>
        <dbReference type="ARBA" id="ARBA00022525"/>
    </source>
</evidence>
<dbReference type="SMART" id="SM00041">
    <property type="entry name" value="CT"/>
    <property type="match status" value="1"/>
</dbReference>
<accession>A0A813VZY9</accession>
<dbReference type="AlphaFoldDB" id="A0A813VZY9"/>
<dbReference type="InterPro" id="IPR006207">
    <property type="entry name" value="Cys_knot_C"/>
</dbReference>
<keyword evidence="2" id="KW-0964">Secreted</keyword>
<feature type="signal peptide" evidence="6">
    <location>
        <begin position="1"/>
        <end position="21"/>
    </location>
</feature>
<reference evidence="8" key="1">
    <citation type="submission" date="2021-02" db="EMBL/GenBank/DDBJ databases">
        <authorList>
            <person name="Nowell W R."/>
        </authorList>
    </citation>
    <scope>NUCLEOTIDE SEQUENCE</scope>
    <source>
        <strain evidence="8">Ploen Becks lab</strain>
    </source>
</reference>
<proteinExistence type="predicted"/>
<dbReference type="Pfam" id="PF03045">
    <property type="entry name" value="DAN"/>
    <property type="match status" value="1"/>
</dbReference>
<dbReference type="EMBL" id="CAJNOC010001221">
    <property type="protein sequence ID" value="CAF0846063.1"/>
    <property type="molecule type" value="Genomic_DNA"/>
</dbReference>
<evidence type="ECO:0000313" key="9">
    <source>
        <dbReference type="Proteomes" id="UP000663879"/>
    </source>
</evidence>
<dbReference type="InterPro" id="IPR004133">
    <property type="entry name" value="DAN_dom"/>
</dbReference>
<evidence type="ECO:0000256" key="6">
    <source>
        <dbReference type="SAM" id="SignalP"/>
    </source>
</evidence>
<evidence type="ECO:0000256" key="3">
    <source>
        <dbReference type="ARBA" id="ARBA00022729"/>
    </source>
</evidence>
<name>A0A813VZY9_9BILA</name>
<evidence type="ECO:0000256" key="1">
    <source>
        <dbReference type="ARBA" id="ARBA00004613"/>
    </source>
</evidence>
<evidence type="ECO:0000256" key="4">
    <source>
        <dbReference type="ARBA" id="ARBA00023157"/>
    </source>
</evidence>
<evidence type="ECO:0000256" key="5">
    <source>
        <dbReference type="PROSITE-ProRule" id="PRU00039"/>
    </source>
</evidence>
<comment type="caution">
    <text evidence="5">Lacks conserved residue(s) required for the propagation of feature annotation.</text>
</comment>
<comment type="caution">
    <text evidence="8">The sequence shown here is derived from an EMBL/GenBank/DDBJ whole genome shotgun (WGS) entry which is preliminary data.</text>
</comment>
<keyword evidence="3 6" id="KW-0732">Signal</keyword>
<evidence type="ECO:0000259" key="7">
    <source>
        <dbReference type="PROSITE" id="PS01225"/>
    </source>
</evidence>
<dbReference type="PROSITE" id="PS01225">
    <property type="entry name" value="CTCK_2"/>
    <property type="match status" value="1"/>
</dbReference>